<dbReference type="PROSITE" id="PS52050">
    <property type="entry name" value="WYL"/>
    <property type="match status" value="1"/>
</dbReference>
<evidence type="ECO:0000313" key="3">
    <source>
        <dbReference type="Proteomes" id="UP001418796"/>
    </source>
</evidence>
<protein>
    <recommendedName>
        <fullName evidence="1">WYL domain-containing protein</fullName>
    </recommendedName>
</protein>
<dbReference type="Proteomes" id="UP001418796">
    <property type="component" value="Unassembled WGS sequence"/>
</dbReference>
<feature type="domain" description="WYL" evidence="1">
    <location>
        <begin position="4"/>
        <end position="63"/>
    </location>
</feature>
<evidence type="ECO:0000259" key="1">
    <source>
        <dbReference type="Pfam" id="PF13280"/>
    </source>
</evidence>
<accession>A0ABU9VIT6</accession>
<sequence>MYTSQLTKMCLTKTRIALIYHSKSNEISHRVITPESISNGILSGYCHQKKQMRRFSLDRILSYAPVTQRYSKSG</sequence>
<name>A0ABU9VIT6_9BACI</name>
<dbReference type="RefSeq" id="WP_203086211.1">
    <property type="nucleotide sequence ID" value="NZ_JAEUZA010000001.1"/>
</dbReference>
<dbReference type="Pfam" id="PF13280">
    <property type="entry name" value="WYL"/>
    <property type="match status" value="1"/>
</dbReference>
<comment type="caution">
    <text evidence="2">The sequence shown here is derived from an EMBL/GenBank/DDBJ whole genome shotgun (WGS) entry which is preliminary data.</text>
</comment>
<organism evidence="2 3">
    <name type="scientific">Alkalicoccobacillus gibsonii</name>
    <dbReference type="NCBI Taxonomy" id="79881"/>
    <lineage>
        <taxon>Bacteria</taxon>
        <taxon>Bacillati</taxon>
        <taxon>Bacillota</taxon>
        <taxon>Bacilli</taxon>
        <taxon>Bacillales</taxon>
        <taxon>Bacillaceae</taxon>
        <taxon>Alkalicoccobacillus</taxon>
    </lineage>
</organism>
<dbReference type="InterPro" id="IPR026881">
    <property type="entry name" value="WYL_dom"/>
</dbReference>
<gene>
    <name evidence="2" type="ORF">MKY91_06805</name>
</gene>
<keyword evidence="3" id="KW-1185">Reference proteome</keyword>
<reference evidence="2 3" key="1">
    <citation type="submission" date="2024-03" db="EMBL/GenBank/DDBJ databases">
        <title>Bacilli Hybrid Assemblies.</title>
        <authorList>
            <person name="Kovac J."/>
        </authorList>
    </citation>
    <scope>NUCLEOTIDE SEQUENCE [LARGE SCALE GENOMIC DNA]</scope>
    <source>
        <strain evidence="2 3">FSL R7-0666</strain>
    </source>
</reference>
<dbReference type="EMBL" id="JBCITK010000001">
    <property type="protein sequence ID" value="MEN0642851.1"/>
    <property type="molecule type" value="Genomic_DNA"/>
</dbReference>
<evidence type="ECO:0000313" key="2">
    <source>
        <dbReference type="EMBL" id="MEN0642851.1"/>
    </source>
</evidence>
<proteinExistence type="predicted"/>